<dbReference type="GO" id="GO:0016620">
    <property type="term" value="F:oxidoreductase activity, acting on the aldehyde or oxo group of donors, NAD or NADP as acceptor"/>
    <property type="evidence" value="ECO:0007669"/>
    <property type="project" value="InterPro"/>
</dbReference>
<dbReference type="Gene3D" id="3.40.309.10">
    <property type="entry name" value="Aldehyde Dehydrogenase, Chain A, domain 2"/>
    <property type="match status" value="1"/>
</dbReference>
<sequence>MVQGVVIDNENCLVNTNPATGEIISRVKCTSPDELEGIIETARASQRAWRMKSLEVRVGLLKECIEELAAVSDPMIKLIVQEMGKPIGEAKEEVDYAVEDQDEYFDILLDAIKPKAYGKSTVVRHPYGVVAIMSPWNFPLGEIMLLALPSLASGNTVIVKPSEVVPETGALMVKTMQKILPEGVIQLAQGSGSVGAALVAHPGIDLVAMTGSSATGKKILEAAAPQLKRVILEMGGKDPMVVCADADLEKAARDAVMYSLSNTGQVCCSIERIYVADSVYDEFQELARVAAMDYRVGNGMDAGNNVGPMVSKMQKDQVHEQVEDALAKGAKLLHQSEIPETESNKGGSFYPVTVLADVDETMKLFTKETFGPVVAIAKFDGTEEEAVRLANDTEYGLGSSVYTKDTDKATRIASLIDAGQVGINCYPLDNMGVQCPWVGHKASGFGFHSGKDGCLQFSIPKTIVSG</sequence>
<evidence type="ECO:0000259" key="4">
    <source>
        <dbReference type="Pfam" id="PF00171"/>
    </source>
</evidence>
<evidence type="ECO:0000313" key="6">
    <source>
        <dbReference type="Proteomes" id="UP000291116"/>
    </source>
</evidence>
<dbReference type="InterPro" id="IPR015590">
    <property type="entry name" value="Aldehyde_DH_dom"/>
</dbReference>
<dbReference type="CDD" id="cd07078">
    <property type="entry name" value="ALDH"/>
    <property type="match status" value="1"/>
</dbReference>
<evidence type="ECO:0000313" key="5">
    <source>
        <dbReference type="EMBL" id="VEU45336.1"/>
    </source>
</evidence>
<accession>A0A448ZTI0</accession>
<dbReference type="AlphaFoldDB" id="A0A448ZTI0"/>
<name>A0A448ZTI0_9STRA</name>
<evidence type="ECO:0000256" key="3">
    <source>
        <dbReference type="RuleBase" id="RU003345"/>
    </source>
</evidence>
<keyword evidence="6" id="KW-1185">Reference proteome</keyword>
<organism evidence="5 6">
    <name type="scientific">Pseudo-nitzschia multistriata</name>
    <dbReference type="NCBI Taxonomy" id="183589"/>
    <lineage>
        <taxon>Eukaryota</taxon>
        <taxon>Sar</taxon>
        <taxon>Stramenopiles</taxon>
        <taxon>Ochrophyta</taxon>
        <taxon>Bacillariophyta</taxon>
        <taxon>Bacillariophyceae</taxon>
        <taxon>Bacillariophycidae</taxon>
        <taxon>Bacillariales</taxon>
        <taxon>Bacillariaceae</taxon>
        <taxon>Pseudo-nitzschia</taxon>
    </lineage>
</organism>
<keyword evidence="1 3" id="KW-0560">Oxidoreductase</keyword>
<dbReference type="InterPro" id="IPR029510">
    <property type="entry name" value="Ald_DH_CS_GLU"/>
</dbReference>
<dbReference type="PROSITE" id="PS00687">
    <property type="entry name" value="ALDEHYDE_DEHYDR_GLU"/>
    <property type="match status" value="1"/>
</dbReference>
<comment type="similarity">
    <text evidence="3">Belongs to the aldehyde dehydrogenase family.</text>
</comment>
<proteinExistence type="inferred from homology"/>
<dbReference type="InterPro" id="IPR016163">
    <property type="entry name" value="Ald_DH_C"/>
</dbReference>
<protein>
    <recommendedName>
        <fullName evidence="4">Aldehyde dehydrogenase domain-containing protein</fullName>
    </recommendedName>
</protein>
<dbReference type="SUPFAM" id="SSF53720">
    <property type="entry name" value="ALDH-like"/>
    <property type="match status" value="1"/>
</dbReference>
<dbReference type="PANTHER" id="PTHR11699">
    <property type="entry name" value="ALDEHYDE DEHYDROGENASE-RELATED"/>
    <property type="match status" value="1"/>
</dbReference>
<dbReference type="Pfam" id="PF00171">
    <property type="entry name" value="Aldedh"/>
    <property type="match status" value="1"/>
</dbReference>
<dbReference type="InterPro" id="IPR016162">
    <property type="entry name" value="Ald_DH_N"/>
</dbReference>
<dbReference type="Gene3D" id="3.40.605.10">
    <property type="entry name" value="Aldehyde Dehydrogenase, Chain A, domain 1"/>
    <property type="match status" value="1"/>
</dbReference>
<dbReference type="EMBL" id="CAACVS010000699">
    <property type="protein sequence ID" value="VEU45336.1"/>
    <property type="molecule type" value="Genomic_DNA"/>
</dbReference>
<evidence type="ECO:0000256" key="2">
    <source>
        <dbReference type="PROSITE-ProRule" id="PRU10007"/>
    </source>
</evidence>
<gene>
    <name evidence="5" type="ORF">PSNMU_V1.4_AUG-EV-PASAV3_0125080</name>
</gene>
<evidence type="ECO:0000256" key="1">
    <source>
        <dbReference type="ARBA" id="ARBA00023002"/>
    </source>
</evidence>
<feature type="domain" description="Aldehyde dehydrogenase" evidence="4">
    <location>
        <begin position="13"/>
        <end position="463"/>
    </location>
</feature>
<dbReference type="InterPro" id="IPR016161">
    <property type="entry name" value="Ald_DH/histidinol_DH"/>
</dbReference>
<dbReference type="Proteomes" id="UP000291116">
    <property type="component" value="Unassembled WGS sequence"/>
</dbReference>
<reference evidence="5 6" key="1">
    <citation type="submission" date="2019-01" db="EMBL/GenBank/DDBJ databases">
        <authorList>
            <person name="Ferrante I. M."/>
        </authorList>
    </citation>
    <scope>NUCLEOTIDE SEQUENCE [LARGE SCALE GENOMIC DNA]</scope>
    <source>
        <strain evidence="5 6">B856</strain>
    </source>
</reference>
<dbReference type="FunFam" id="3.40.309.10:FF:000009">
    <property type="entry name" value="Aldehyde dehydrogenase A"/>
    <property type="match status" value="1"/>
</dbReference>
<dbReference type="OrthoDB" id="310895at2759"/>
<feature type="active site" evidence="2">
    <location>
        <position position="233"/>
    </location>
</feature>